<dbReference type="RefSeq" id="WP_188090591.1">
    <property type="nucleotide sequence ID" value="NZ_JACVFC010000003.1"/>
</dbReference>
<dbReference type="InterPro" id="IPR037883">
    <property type="entry name" value="Knr4/Smi1-like_sf"/>
</dbReference>
<dbReference type="EMBL" id="JACVFC010000003">
    <property type="protein sequence ID" value="MBC9933495.1"/>
    <property type="molecule type" value="Genomic_DNA"/>
</dbReference>
<dbReference type="Gene3D" id="3.40.1580.10">
    <property type="entry name" value="SMI1/KNR4-like"/>
    <property type="match status" value="1"/>
</dbReference>
<gene>
    <name evidence="2" type="ORF">ICL07_24100</name>
</gene>
<organism evidence="2 3">
    <name type="scientific">Chitinophaga qingshengii</name>
    <dbReference type="NCBI Taxonomy" id="1569794"/>
    <lineage>
        <taxon>Bacteria</taxon>
        <taxon>Pseudomonadati</taxon>
        <taxon>Bacteroidota</taxon>
        <taxon>Chitinophagia</taxon>
        <taxon>Chitinophagales</taxon>
        <taxon>Chitinophagaceae</taxon>
        <taxon>Chitinophaga</taxon>
    </lineage>
</organism>
<reference evidence="2 3" key="1">
    <citation type="submission" date="2020-09" db="EMBL/GenBank/DDBJ databases">
        <title>Genome sequences of type strains of Chitinophaga qingshengii and Chitinophaga varians.</title>
        <authorList>
            <person name="Kittiwongwattana C."/>
        </authorList>
    </citation>
    <scope>NUCLEOTIDE SEQUENCE [LARGE SCALE GENOMIC DNA]</scope>
    <source>
        <strain evidence="2 3">JCM 30026</strain>
    </source>
</reference>
<dbReference type="InterPro" id="IPR018958">
    <property type="entry name" value="Knr4/Smi1-like_dom"/>
</dbReference>
<feature type="domain" description="Knr4/Smi1-like" evidence="1">
    <location>
        <begin position="32"/>
        <end position="183"/>
    </location>
</feature>
<protein>
    <submittedName>
        <fullName evidence="2">SMI1/KNR4 family protein</fullName>
    </submittedName>
</protein>
<evidence type="ECO:0000259" key="1">
    <source>
        <dbReference type="Pfam" id="PF09346"/>
    </source>
</evidence>
<comment type="caution">
    <text evidence="2">The sequence shown here is derived from an EMBL/GenBank/DDBJ whole genome shotgun (WGS) entry which is preliminary data.</text>
</comment>
<sequence>MKTNEIVDQYLKGLEERLSAEDKEQFSYTYGATATQLESLKEHFPDCPDALLQLLSRVNGTYWQEYGDKKVVVLILGSDVYEYPYYLKSIAQILEKNTFKQSIHEMYAGYLDEFPDLIGTGINPDLNMSRWLCFSDCMNNGGTSRLFLDFDPAPGGTKGQVVRFLHDPDSFKVIATSFEEYLQKLMEHDYDFIQPEEEDDDDVLST</sequence>
<proteinExistence type="predicted"/>
<dbReference type="Proteomes" id="UP000659124">
    <property type="component" value="Unassembled WGS sequence"/>
</dbReference>
<keyword evidence="3" id="KW-1185">Reference proteome</keyword>
<evidence type="ECO:0000313" key="2">
    <source>
        <dbReference type="EMBL" id="MBC9933495.1"/>
    </source>
</evidence>
<accession>A0ABR7TTY5</accession>
<dbReference type="Pfam" id="PF09346">
    <property type="entry name" value="SMI1_KNR4"/>
    <property type="match status" value="1"/>
</dbReference>
<name>A0ABR7TTY5_9BACT</name>
<dbReference type="SUPFAM" id="SSF160631">
    <property type="entry name" value="SMI1/KNR4-like"/>
    <property type="match status" value="1"/>
</dbReference>
<evidence type="ECO:0000313" key="3">
    <source>
        <dbReference type="Proteomes" id="UP000659124"/>
    </source>
</evidence>